<proteinExistence type="predicted"/>
<evidence type="ECO:0000313" key="3">
    <source>
        <dbReference type="Proteomes" id="UP000831189"/>
    </source>
</evidence>
<keyword evidence="1" id="KW-1133">Transmembrane helix</keyword>
<organism evidence="2 3">
    <name type="scientific">Pseudomonas knackmussii</name>
    <dbReference type="NCBI Taxonomy" id="65741"/>
    <lineage>
        <taxon>Bacteria</taxon>
        <taxon>Pseudomonadati</taxon>
        <taxon>Pseudomonadota</taxon>
        <taxon>Gammaproteobacteria</taxon>
        <taxon>Pseudomonadales</taxon>
        <taxon>Pseudomonadaceae</taxon>
        <taxon>Pseudomonas</taxon>
    </lineage>
</organism>
<sequence>MQRLLSLAYGFGLLLIFLVSLLLLPHDAGVGRLLWGVLAGTRFGA</sequence>
<evidence type="ECO:0008006" key="4">
    <source>
        <dbReference type="Google" id="ProtNLM"/>
    </source>
</evidence>
<dbReference type="Proteomes" id="UP000831189">
    <property type="component" value="Chromosome"/>
</dbReference>
<accession>A0ABY4KP59</accession>
<evidence type="ECO:0000256" key="1">
    <source>
        <dbReference type="SAM" id="Phobius"/>
    </source>
</evidence>
<dbReference type="EMBL" id="CP096208">
    <property type="protein sequence ID" value="UPQ82644.1"/>
    <property type="molecule type" value="Genomic_DNA"/>
</dbReference>
<keyword evidence="1" id="KW-0812">Transmembrane</keyword>
<keyword evidence="3" id="KW-1185">Reference proteome</keyword>
<reference evidence="2 3" key="1">
    <citation type="submission" date="2022-04" db="EMBL/GenBank/DDBJ databases">
        <title>Pseudomonas knackmussii B09-2.</title>
        <authorList>
            <person name="Deng Y."/>
        </authorList>
    </citation>
    <scope>NUCLEOTIDE SEQUENCE [LARGE SCALE GENOMIC DNA]</scope>
    <source>
        <strain evidence="2 3">B09-2</strain>
    </source>
</reference>
<protein>
    <recommendedName>
        <fullName evidence="4">Secreted protein</fullName>
    </recommendedName>
</protein>
<keyword evidence="1" id="KW-0472">Membrane</keyword>
<feature type="transmembrane region" description="Helical" evidence="1">
    <location>
        <begin position="6"/>
        <end position="24"/>
    </location>
</feature>
<evidence type="ECO:0000313" key="2">
    <source>
        <dbReference type="EMBL" id="UPQ82644.1"/>
    </source>
</evidence>
<name>A0ABY4KP59_9PSED</name>
<gene>
    <name evidence="2" type="ORF">M0M42_20045</name>
</gene>